<reference evidence="1" key="1">
    <citation type="journal article" date="2022" name="bioRxiv">
        <title>Sequencing and chromosome-scale assembly of the giantPleurodeles waltlgenome.</title>
        <authorList>
            <person name="Brown T."/>
            <person name="Elewa A."/>
            <person name="Iarovenko S."/>
            <person name="Subramanian E."/>
            <person name="Araus A.J."/>
            <person name="Petzold A."/>
            <person name="Susuki M."/>
            <person name="Suzuki K.-i.T."/>
            <person name="Hayashi T."/>
            <person name="Toyoda A."/>
            <person name="Oliveira C."/>
            <person name="Osipova E."/>
            <person name="Leigh N.D."/>
            <person name="Simon A."/>
            <person name="Yun M.H."/>
        </authorList>
    </citation>
    <scope>NUCLEOTIDE SEQUENCE</scope>
    <source>
        <strain evidence="1">20211129_DDA</strain>
        <tissue evidence="1">Liver</tissue>
    </source>
</reference>
<organism evidence="1 2">
    <name type="scientific">Pleurodeles waltl</name>
    <name type="common">Iberian ribbed newt</name>
    <dbReference type="NCBI Taxonomy" id="8319"/>
    <lineage>
        <taxon>Eukaryota</taxon>
        <taxon>Metazoa</taxon>
        <taxon>Chordata</taxon>
        <taxon>Craniata</taxon>
        <taxon>Vertebrata</taxon>
        <taxon>Euteleostomi</taxon>
        <taxon>Amphibia</taxon>
        <taxon>Batrachia</taxon>
        <taxon>Caudata</taxon>
        <taxon>Salamandroidea</taxon>
        <taxon>Salamandridae</taxon>
        <taxon>Pleurodelinae</taxon>
        <taxon>Pleurodeles</taxon>
    </lineage>
</organism>
<dbReference type="Proteomes" id="UP001066276">
    <property type="component" value="Chromosome 7"/>
</dbReference>
<accession>A0AAV7PW84</accession>
<proteinExistence type="predicted"/>
<keyword evidence="2" id="KW-1185">Reference proteome</keyword>
<sequence length="135" mass="15304">MERNTLYTSKAEHLLHRLKDRNYEQGEKAGRLLVARLKQREAMTAIPAVSNPEGKLITETQAIANTFADYYTKLYSPEVDDDLLKEQELFDKITLPYLNEQVQLILAGEIKKDEITQGTSSLPYNKALGEDGFLG</sequence>
<dbReference type="AlphaFoldDB" id="A0AAV7PW84"/>
<name>A0AAV7PW84_PLEWA</name>
<dbReference type="EMBL" id="JANPWB010000011">
    <property type="protein sequence ID" value="KAJ1132473.1"/>
    <property type="molecule type" value="Genomic_DNA"/>
</dbReference>
<protein>
    <submittedName>
        <fullName evidence="1">Uncharacterized protein</fullName>
    </submittedName>
</protein>
<evidence type="ECO:0000313" key="2">
    <source>
        <dbReference type="Proteomes" id="UP001066276"/>
    </source>
</evidence>
<evidence type="ECO:0000313" key="1">
    <source>
        <dbReference type="EMBL" id="KAJ1132473.1"/>
    </source>
</evidence>
<comment type="caution">
    <text evidence="1">The sequence shown here is derived from an EMBL/GenBank/DDBJ whole genome shotgun (WGS) entry which is preliminary data.</text>
</comment>
<gene>
    <name evidence="1" type="ORF">NDU88_010782</name>
</gene>